<dbReference type="GO" id="GO:0097367">
    <property type="term" value="F:carbohydrate derivative binding"/>
    <property type="evidence" value="ECO:0007669"/>
    <property type="project" value="InterPro"/>
</dbReference>
<dbReference type="InterPro" id="IPR001585">
    <property type="entry name" value="TAL/FSA"/>
</dbReference>
<dbReference type="AlphaFoldDB" id="A0A2T2XC28"/>
<evidence type="ECO:0000256" key="3">
    <source>
        <dbReference type="ARBA" id="ARBA00004857"/>
    </source>
</evidence>
<organism evidence="12 13">
    <name type="scientific">Sulfobacillus benefaciens</name>
    <dbReference type="NCBI Taxonomy" id="453960"/>
    <lineage>
        <taxon>Bacteria</taxon>
        <taxon>Bacillati</taxon>
        <taxon>Bacillota</taxon>
        <taxon>Clostridia</taxon>
        <taxon>Eubacteriales</taxon>
        <taxon>Clostridiales Family XVII. Incertae Sedis</taxon>
        <taxon>Sulfobacillus</taxon>
    </lineage>
</organism>
<dbReference type="UniPathway" id="UPA00115">
    <property type="reaction ID" value="UER00414"/>
</dbReference>
<comment type="subcellular location">
    <subcellularLocation>
        <location evidence="2 11">Cytoplasm</location>
    </subcellularLocation>
</comment>
<evidence type="ECO:0000256" key="8">
    <source>
        <dbReference type="ARBA" id="ARBA00023126"/>
    </source>
</evidence>
<dbReference type="InterPro" id="IPR018225">
    <property type="entry name" value="Transaldolase_AS"/>
</dbReference>
<comment type="similarity">
    <text evidence="4 11">Belongs to the transaldolase family. Type 2 subfamily.</text>
</comment>
<comment type="pathway">
    <text evidence="3 11">Carbohydrate degradation; pentose phosphate pathway; D-glyceraldehyde 3-phosphate and beta-D-fructose 6-phosphate from D-ribose 5-phosphate and D-xylulose 5-phosphate (non-oxidative stage): step 2/3.</text>
</comment>
<dbReference type="SUPFAM" id="SSF51569">
    <property type="entry name" value="Aldolase"/>
    <property type="match status" value="1"/>
</dbReference>
<dbReference type="EMBL" id="PXYW01000055">
    <property type="protein sequence ID" value="PSR32012.1"/>
    <property type="molecule type" value="Genomic_DNA"/>
</dbReference>
<keyword evidence="6 11" id="KW-0963">Cytoplasm</keyword>
<evidence type="ECO:0000256" key="10">
    <source>
        <dbReference type="ARBA" id="ARBA00048810"/>
    </source>
</evidence>
<dbReference type="PROSITE" id="PS01054">
    <property type="entry name" value="TRANSALDOLASE_1"/>
    <property type="match status" value="1"/>
</dbReference>
<dbReference type="InterPro" id="IPR013785">
    <property type="entry name" value="Aldolase_TIM"/>
</dbReference>
<dbReference type="CDD" id="cd00955">
    <property type="entry name" value="Transaldolase_like"/>
    <property type="match status" value="1"/>
</dbReference>
<keyword evidence="9 11" id="KW-0704">Schiff base</keyword>
<reference evidence="12 13" key="1">
    <citation type="journal article" date="2014" name="BMC Genomics">
        <title>Comparison of environmental and isolate Sulfobacillus genomes reveals diverse carbon, sulfur, nitrogen, and hydrogen metabolisms.</title>
        <authorList>
            <person name="Justice N.B."/>
            <person name="Norman A."/>
            <person name="Brown C.T."/>
            <person name="Singh A."/>
            <person name="Thomas B.C."/>
            <person name="Banfield J.F."/>
        </authorList>
    </citation>
    <scope>NUCLEOTIDE SEQUENCE [LARGE SCALE GENOMIC DNA]</scope>
    <source>
        <strain evidence="12">AMDSBA4</strain>
    </source>
</reference>
<dbReference type="PROSITE" id="PS00958">
    <property type="entry name" value="TRANSALDOLASE_2"/>
    <property type="match status" value="1"/>
</dbReference>
<evidence type="ECO:0000256" key="4">
    <source>
        <dbReference type="ARBA" id="ARBA00008426"/>
    </source>
</evidence>
<dbReference type="GO" id="GO:0005737">
    <property type="term" value="C:cytoplasm"/>
    <property type="evidence" value="ECO:0007669"/>
    <property type="project" value="UniProtKB-SubCell"/>
</dbReference>
<evidence type="ECO:0000256" key="2">
    <source>
        <dbReference type="ARBA" id="ARBA00004496"/>
    </source>
</evidence>
<evidence type="ECO:0000256" key="1">
    <source>
        <dbReference type="ARBA" id="ARBA00003518"/>
    </source>
</evidence>
<dbReference type="PANTHER" id="PTHR10683:SF31">
    <property type="entry name" value="TRANSALDOLASE"/>
    <property type="match status" value="1"/>
</dbReference>
<protein>
    <recommendedName>
        <fullName evidence="5 11">Transaldolase</fullName>
        <ecNumber evidence="5 11">2.2.1.2</ecNumber>
    </recommendedName>
</protein>
<dbReference type="Pfam" id="PF00923">
    <property type="entry name" value="TAL_FSA"/>
    <property type="match status" value="1"/>
</dbReference>
<evidence type="ECO:0000256" key="7">
    <source>
        <dbReference type="ARBA" id="ARBA00022679"/>
    </source>
</evidence>
<dbReference type="Pfam" id="PF00342">
    <property type="entry name" value="PGI"/>
    <property type="match status" value="1"/>
</dbReference>
<feature type="active site" description="Schiff-base intermediate with substrate" evidence="11">
    <location>
        <position position="139"/>
    </location>
</feature>
<dbReference type="Proteomes" id="UP000242972">
    <property type="component" value="Unassembled WGS sequence"/>
</dbReference>
<dbReference type="PANTHER" id="PTHR10683">
    <property type="entry name" value="TRANSALDOLASE"/>
    <property type="match status" value="1"/>
</dbReference>
<evidence type="ECO:0000256" key="6">
    <source>
        <dbReference type="ARBA" id="ARBA00022490"/>
    </source>
</evidence>
<dbReference type="HAMAP" id="MF_00493">
    <property type="entry name" value="Transaldolase_2"/>
    <property type="match status" value="1"/>
</dbReference>
<dbReference type="Gene3D" id="3.20.20.70">
    <property type="entry name" value="Aldolase class I"/>
    <property type="match status" value="1"/>
</dbReference>
<keyword evidence="8 11" id="KW-0570">Pentose shunt</keyword>
<name>A0A2T2XC28_9FIRM</name>
<evidence type="ECO:0000256" key="5">
    <source>
        <dbReference type="ARBA" id="ARBA00013151"/>
    </source>
</evidence>
<dbReference type="InterPro" id="IPR004732">
    <property type="entry name" value="Transaldolase_2"/>
</dbReference>
<dbReference type="NCBIfam" id="NF002881">
    <property type="entry name" value="PRK03343.1"/>
    <property type="match status" value="1"/>
</dbReference>
<evidence type="ECO:0000256" key="11">
    <source>
        <dbReference type="HAMAP-Rule" id="MF_00493"/>
    </source>
</evidence>
<proteinExistence type="inferred from homology"/>
<dbReference type="EC" id="2.2.1.2" evidence="5 11"/>
<comment type="function">
    <text evidence="1 11">Transaldolase is important for the balance of metabolites in the pentose-phosphate pathway.</text>
</comment>
<dbReference type="GO" id="GO:0006098">
    <property type="term" value="P:pentose-phosphate shunt"/>
    <property type="evidence" value="ECO:0007669"/>
    <property type="project" value="UniProtKB-UniRule"/>
</dbReference>
<evidence type="ECO:0000313" key="12">
    <source>
        <dbReference type="EMBL" id="PSR32012.1"/>
    </source>
</evidence>
<dbReference type="SUPFAM" id="SSF53697">
    <property type="entry name" value="SIS domain"/>
    <property type="match status" value="1"/>
</dbReference>
<keyword evidence="7 11" id="KW-0808">Transferase</keyword>
<accession>A0A2T2XC28</accession>
<dbReference type="GO" id="GO:0006094">
    <property type="term" value="P:gluconeogenesis"/>
    <property type="evidence" value="ECO:0007669"/>
    <property type="project" value="InterPro"/>
</dbReference>
<dbReference type="InterPro" id="IPR001672">
    <property type="entry name" value="G6P_Isomerase"/>
</dbReference>
<comment type="catalytic activity">
    <reaction evidence="10 11">
        <text>D-sedoheptulose 7-phosphate + D-glyceraldehyde 3-phosphate = D-erythrose 4-phosphate + beta-D-fructose 6-phosphate</text>
        <dbReference type="Rhea" id="RHEA:17053"/>
        <dbReference type="ChEBI" id="CHEBI:16897"/>
        <dbReference type="ChEBI" id="CHEBI:57483"/>
        <dbReference type="ChEBI" id="CHEBI:57634"/>
        <dbReference type="ChEBI" id="CHEBI:59776"/>
        <dbReference type="EC" id="2.2.1.2"/>
    </reaction>
</comment>
<gene>
    <name evidence="11 12" type="primary">tal</name>
    <name evidence="12" type="ORF">C7B46_16180</name>
</gene>
<sequence>MGNFITEINQLGQSIWYDNIRRGLIESGELGELISQGISGVTSNPTIFEKAINGSSDYDAAISKLVADNRTLDEIYDALTMDDIARGADLLRPVYDRTQALDGYISIEVPPTLAADTESTIKEARRLFYTLGKPNVMIKVPATPEGIPAIRQLIHDGININVTLIFSLDSYAQVIDAYMSGLEDRLAENQPLERIASVASFFVSRLDTLVDKLIEQRHLPKELAGKAAIANAKLAYKLFLERFEAPRFQRLKAAGAFVQRPLWASTSTKNPSYPDLLYVDSLIGPDTVNTLPPQTVSAVLDHARPQRTVDQDFATEARLIANLEAQGISMQAVTRQLLEEGVASFEQSFITLYRGLARKRARLMLHQNPGRLHPAPAITQDMLTQLEQENAVARVWQHDASLWKTEPDHQKIIQNALGWLDVANAVKDDLPRLVALRQTLMKEGYTQAVVLGMGGSSLISDVIAHAFPSAPGLKLQILDTTHPVAIEALSRSLPLGNTLFLVASKSGTTTEPNTFYHYFWEQVKSQGLDPGPHFVAITDPGTTLAKEAHDRKFREVFLNPADIGGRYSALSWFGMVPATLSGVDTEALLERSQDMMEACRTADPATNPGAYLGAVMGSLAKSGRNKVTIMIPGAVGQLGDWIEQLLAESTGKEGTGLVPIAHEPLMPLNHYSNDRLFVGYLSPEHRDPELEKIWEGLRELGHPVLLLPLPDTMQLGGEFFRWEFATAIAGSILGIDAFDQPNVQESKENTKHVLEQYQSQGRLPDTGEGFQDHGASVSYHGVEVINKTLAGALEALLTNAKPSDFVALMGYLDPSPEHWQLLQKLRQAVGLSSQLPTSLGFGPRFLHSTGQLFKGGANQGLFLQIVADYGPGVPIPTESFDFRILILAQALGDYQSLVNHGRRVVRIVIAGTPDHVLNELAQAAESIVMK</sequence>
<evidence type="ECO:0000256" key="9">
    <source>
        <dbReference type="ARBA" id="ARBA00023270"/>
    </source>
</evidence>
<comment type="caution">
    <text evidence="12">The sequence shown here is derived from an EMBL/GenBank/DDBJ whole genome shotgun (WGS) entry which is preliminary data.</text>
</comment>
<dbReference type="GO" id="GO:0006096">
    <property type="term" value="P:glycolytic process"/>
    <property type="evidence" value="ECO:0007669"/>
    <property type="project" value="InterPro"/>
</dbReference>
<dbReference type="NCBIfam" id="TIGR00876">
    <property type="entry name" value="tal_mycobact"/>
    <property type="match status" value="1"/>
</dbReference>
<dbReference type="InterPro" id="IPR046348">
    <property type="entry name" value="SIS_dom_sf"/>
</dbReference>
<dbReference type="Gene3D" id="3.40.50.10490">
    <property type="entry name" value="Glucose-6-phosphate isomerase like protein, domain 1"/>
    <property type="match status" value="3"/>
</dbReference>
<evidence type="ECO:0000313" key="13">
    <source>
        <dbReference type="Proteomes" id="UP000242972"/>
    </source>
</evidence>
<dbReference type="NCBIfam" id="NF007080">
    <property type="entry name" value="PRK09533.1"/>
    <property type="match status" value="1"/>
</dbReference>
<dbReference type="GO" id="GO:0004801">
    <property type="term" value="F:transaldolase activity"/>
    <property type="evidence" value="ECO:0007669"/>
    <property type="project" value="UniProtKB-UniRule"/>
</dbReference>
<dbReference type="GO" id="GO:0004347">
    <property type="term" value="F:glucose-6-phosphate isomerase activity"/>
    <property type="evidence" value="ECO:0007669"/>
    <property type="project" value="InterPro"/>
</dbReference>
<dbReference type="PROSITE" id="PS51463">
    <property type="entry name" value="P_GLUCOSE_ISOMERASE_3"/>
    <property type="match status" value="1"/>
</dbReference>